<gene>
    <name evidence="2" type="primary">EOG090X0NBY</name>
</gene>
<reference evidence="2" key="1">
    <citation type="submission" date="2021-04" db="EMBL/GenBank/DDBJ databases">
        <authorList>
            <person name="Cornetti L."/>
        </authorList>
    </citation>
    <scope>NUCLEOTIDE SEQUENCE</scope>
</reference>
<dbReference type="GO" id="GO:0005739">
    <property type="term" value="C:mitochondrion"/>
    <property type="evidence" value="ECO:0007669"/>
    <property type="project" value="GOC"/>
</dbReference>
<dbReference type="PANTHER" id="PTHR13156">
    <property type="entry name" value="NADH-UBIQUINONE OXIDOREDUCTASE 13 KD-A SUBUNIT"/>
    <property type="match status" value="1"/>
</dbReference>
<dbReference type="Gene3D" id="2.60.260.40">
    <property type="entry name" value="q5lls5 like domains"/>
    <property type="match status" value="1"/>
</dbReference>
<evidence type="ECO:0000313" key="2">
    <source>
        <dbReference type="EMBL" id="CAG4645992.1"/>
    </source>
</evidence>
<accession>A0A9N6WRU1</accession>
<dbReference type="Pfam" id="PF10276">
    <property type="entry name" value="zf-CHCC"/>
    <property type="match status" value="1"/>
</dbReference>
<sequence>MAATRSIILRASSLNSLSRVSGSNYISARPASSDLKKIEDIPIHTGQKWDSDDKRLVRFLNTPKQVNTRYAIDLIAQVPPKEVEQRVVWCNGGGGALGHPKVYINLDKAGPKACGYCGLRFVKKDDHHH</sequence>
<feature type="domain" description="Zinc finger CHCC-type" evidence="1">
    <location>
        <begin position="85"/>
        <end position="121"/>
    </location>
</feature>
<dbReference type="GO" id="GO:0006120">
    <property type="term" value="P:mitochondrial electron transport, NADH to ubiquinone"/>
    <property type="evidence" value="ECO:0007669"/>
    <property type="project" value="TreeGrafter"/>
</dbReference>
<dbReference type="AlphaFoldDB" id="A0A9N6WRU1"/>
<organism evidence="2">
    <name type="scientific">Lynceus sp. MCZ IZ 141354</name>
    <dbReference type="NCBI Taxonomy" id="1930659"/>
    <lineage>
        <taxon>Eukaryota</taxon>
        <taxon>Metazoa</taxon>
        <taxon>Ecdysozoa</taxon>
        <taxon>Arthropoda</taxon>
        <taxon>Crustacea</taxon>
        <taxon>Branchiopoda</taxon>
        <taxon>Diplostraca</taxon>
        <taxon>Laevicaudata</taxon>
        <taxon>Lynceidae</taxon>
        <taxon>Lynceus</taxon>
    </lineage>
</organism>
<protein>
    <submittedName>
        <fullName evidence="2">EOG090X0NBY</fullName>
    </submittedName>
</protein>
<dbReference type="InterPro" id="IPR019401">
    <property type="entry name" value="Znf_CHCC"/>
</dbReference>
<name>A0A9N6WRU1_9CRUS</name>
<dbReference type="EMBL" id="OC989337">
    <property type="protein sequence ID" value="CAG4645992.1"/>
    <property type="molecule type" value="Genomic_DNA"/>
</dbReference>
<evidence type="ECO:0000259" key="1">
    <source>
        <dbReference type="Pfam" id="PF10276"/>
    </source>
</evidence>
<dbReference type="FunFam" id="2.60.260.40:FF:000003">
    <property type="entry name" value="NADH dehydrogenase [ubiquinone] iron-sulfur protein 6, mitochondrial"/>
    <property type="match status" value="1"/>
</dbReference>
<proteinExistence type="predicted"/>
<dbReference type="PANTHER" id="PTHR13156:SF0">
    <property type="entry name" value="NADH DEHYDROGENASE [UBIQUINONE] IRON-SULFUR PROTEIN 6, MITOCHONDRIAL"/>
    <property type="match status" value="1"/>
</dbReference>